<name>A0ABP3IXK4_9BACI</name>
<reference evidence="3" key="1">
    <citation type="journal article" date="2019" name="Int. J. Syst. Evol. Microbiol.">
        <title>The Global Catalogue of Microorganisms (GCM) 10K type strain sequencing project: providing services to taxonomists for standard genome sequencing and annotation.</title>
        <authorList>
            <consortium name="The Broad Institute Genomics Platform"/>
            <consortium name="The Broad Institute Genome Sequencing Center for Infectious Disease"/>
            <person name="Wu L."/>
            <person name="Ma J."/>
        </authorList>
    </citation>
    <scope>NUCLEOTIDE SEQUENCE [LARGE SCALE GENOMIC DNA]</scope>
    <source>
        <strain evidence="3">JCM 12149</strain>
    </source>
</reference>
<evidence type="ECO:0000259" key="1">
    <source>
        <dbReference type="Pfam" id="PF13468"/>
    </source>
</evidence>
<organism evidence="2 3">
    <name type="scientific">Lentibacillus halophilus</name>
    <dbReference type="NCBI Taxonomy" id="295065"/>
    <lineage>
        <taxon>Bacteria</taxon>
        <taxon>Bacillati</taxon>
        <taxon>Bacillota</taxon>
        <taxon>Bacilli</taxon>
        <taxon>Bacillales</taxon>
        <taxon>Bacillaceae</taxon>
        <taxon>Lentibacillus</taxon>
    </lineage>
</organism>
<proteinExistence type="predicted"/>
<sequence length="210" mass="24004">MLALDHIIISAHNPEQAAQEFANKYGITVVQGSEHPNWGTYNYLAYFRNDCYIEWIGIADWAVANQSTNPLIQQLAGKLSNGTEGTIQYALRTDRMHAYIDHFHAQGIAYTGPFPGSRKRSDGQLLKWQMLFPSSESTENVWPFLIEWDDVKNTPPDENMINDQHISSLDAIINNPNEFAAIYQLPYTHQTARLENAELRFAEAWSFVLR</sequence>
<dbReference type="EMBL" id="BAAADM010000008">
    <property type="protein sequence ID" value="GAA0431545.1"/>
    <property type="molecule type" value="Genomic_DNA"/>
</dbReference>
<accession>A0ABP3IXK4</accession>
<comment type="caution">
    <text evidence="2">The sequence shown here is derived from an EMBL/GenBank/DDBJ whole genome shotgun (WGS) entry which is preliminary data.</text>
</comment>
<protein>
    <recommendedName>
        <fullName evidence="1">Glyoxalase-like domain-containing protein</fullName>
    </recommendedName>
</protein>
<keyword evidence="3" id="KW-1185">Reference proteome</keyword>
<dbReference type="PANTHER" id="PTHR40265">
    <property type="entry name" value="BLL2707 PROTEIN"/>
    <property type="match status" value="1"/>
</dbReference>
<dbReference type="PANTHER" id="PTHR40265:SF1">
    <property type="entry name" value="GLYOXALASE-LIKE DOMAIN-CONTAINING PROTEIN"/>
    <property type="match status" value="1"/>
</dbReference>
<dbReference type="Gene3D" id="3.10.180.10">
    <property type="entry name" value="2,3-Dihydroxybiphenyl 1,2-Dioxygenase, domain 1"/>
    <property type="match status" value="1"/>
</dbReference>
<dbReference type="Pfam" id="PF13468">
    <property type="entry name" value="Glyoxalase_3"/>
    <property type="match status" value="1"/>
</dbReference>
<dbReference type="InterPro" id="IPR029068">
    <property type="entry name" value="Glyas_Bleomycin-R_OHBP_Dase"/>
</dbReference>
<evidence type="ECO:0000313" key="3">
    <source>
        <dbReference type="Proteomes" id="UP001501459"/>
    </source>
</evidence>
<dbReference type="SUPFAM" id="SSF54593">
    <property type="entry name" value="Glyoxalase/Bleomycin resistance protein/Dihydroxybiphenyl dioxygenase"/>
    <property type="match status" value="1"/>
</dbReference>
<dbReference type="Proteomes" id="UP001501459">
    <property type="component" value="Unassembled WGS sequence"/>
</dbReference>
<dbReference type="InterPro" id="IPR025870">
    <property type="entry name" value="Glyoxalase-like_dom"/>
</dbReference>
<evidence type="ECO:0000313" key="2">
    <source>
        <dbReference type="EMBL" id="GAA0431545.1"/>
    </source>
</evidence>
<feature type="domain" description="Glyoxalase-like" evidence="1">
    <location>
        <begin position="4"/>
        <end position="184"/>
    </location>
</feature>
<gene>
    <name evidence="2" type="ORF">GCM10008983_05150</name>
</gene>